<sequence>MPPHARSLVLLAAASLAVACGRVGYDPLCTPFPFDAGDPSLDGSAPRDARDPDLDAALDPDAATLVPGTLSVSAGEDHTCAVRDGRVFCWGNGENGELGVASLLLTTTPEEVALPALAAWVGAASEHTCALTVAGETYCWGRNDFGQLGENGASSIADVPTTPVVSLASPTDLDVGGRHSAAVRVTSRVVSWGDNGSGQLGDGTSAGARFAPVDTRFNAIDVDAGDAHTCAIRMDRTLRCWGSNTYGQLGDGSGRDQNSPVTVPDMTSVTAVSAGGRHTCAITGDRGAFCWGAGDLGQLSDGEPPSSTPGPTPVLALPEPAVEIAAGGLHTCARAASGAVYCWGDNATGQLGDGSTTERHAPVRVTGLPVAASLSLGASHSCATTTDGRVFCWGDGADGRLGDGGTSVRTAPVEIDLP</sequence>
<organism evidence="4 5">
    <name type="scientific">Sandaracinus amylolyticus</name>
    <dbReference type="NCBI Taxonomy" id="927083"/>
    <lineage>
        <taxon>Bacteria</taxon>
        <taxon>Pseudomonadati</taxon>
        <taxon>Myxococcota</taxon>
        <taxon>Polyangia</taxon>
        <taxon>Polyangiales</taxon>
        <taxon>Sandaracinaceae</taxon>
        <taxon>Sandaracinus</taxon>
    </lineage>
</organism>
<evidence type="ECO:0000313" key="4">
    <source>
        <dbReference type="EMBL" id="AKF09285.1"/>
    </source>
</evidence>
<proteinExistence type="predicted"/>
<accession>A0A0F6YMH7</accession>
<dbReference type="PRINTS" id="PR00633">
    <property type="entry name" value="RCCNDNSATION"/>
</dbReference>
<dbReference type="InterPro" id="IPR000408">
    <property type="entry name" value="Reg_chr_condens"/>
</dbReference>
<dbReference type="InterPro" id="IPR009091">
    <property type="entry name" value="RCC1/BLIP-II"/>
</dbReference>
<dbReference type="PANTHER" id="PTHR45622:SF70">
    <property type="entry name" value="SECRETION-REGULATING GUANINE NUCLEOTIDE EXCHANGE FACTOR"/>
    <property type="match status" value="1"/>
</dbReference>
<feature type="domain" description="RCC1-like" evidence="3">
    <location>
        <begin position="173"/>
        <end position="415"/>
    </location>
</feature>
<gene>
    <name evidence="4" type="ORF">DB32_006434</name>
</gene>
<dbReference type="SUPFAM" id="SSF50985">
    <property type="entry name" value="RCC1/BLIP-II"/>
    <property type="match status" value="2"/>
</dbReference>
<dbReference type="PROSITE" id="PS50012">
    <property type="entry name" value="RCC1_3"/>
    <property type="match status" value="7"/>
</dbReference>
<feature type="signal peptide" evidence="2">
    <location>
        <begin position="1"/>
        <end position="19"/>
    </location>
</feature>
<feature type="chain" id="PRO_5002512807" evidence="2">
    <location>
        <begin position="20"/>
        <end position="418"/>
    </location>
</feature>
<keyword evidence="2" id="KW-0732">Signal</keyword>
<dbReference type="STRING" id="927083.DB32_006434"/>
<protein>
    <submittedName>
        <fullName evidence="4">Regulator of chromosome condensation RCC1</fullName>
    </submittedName>
</protein>
<evidence type="ECO:0000256" key="2">
    <source>
        <dbReference type="SAM" id="SignalP"/>
    </source>
</evidence>
<dbReference type="Gene3D" id="2.130.10.30">
    <property type="entry name" value="Regulator of chromosome condensation 1/beta-lactamase-inhibitor protein II"/>
    <property type="match status" value="2"/>
</dbReference>
<dbReference type="PROSITE" id="PS51257">
    <property type="entry name" value="PROKAR_LIPOPROTEIN"/>
    <property type="match status" value="1"/>
</dbReference>
<dbReference type="Pfam" id="PF25390">
    <property type="entry name" value="WD40_RLD"/>
    <property type="match status" value="1"/>
</dbReference>
<dbReference type="PANTHER" id="PTHR45622">
    <property type="entry name" value="UBIQUITIN-PROTEIN LIGASE E3A-RELATED"/>
    <property type="match status" value="1"/>
</dbReference>
<evidence type="ECO:0000313" key="5">
    <source>
        <dbReference type="Proteomes" id="UP000034883"/>
    </source>
</evidence>
<dbReference type="GO" id="GO:0005737">
    <property type="term" value="C:cytoplasm"/>
    <property type="evidence" value="ECO:0007669"/>
    <property type="project" value="TreeGrafter"/>
</dbReference>
<dbReference type="KEGG" id="samy:DB32_006434"/>
<dbReference type="InterPro" id="IPR058923">
    <property type="entry name" value="RCC1-like_dom"/>
</dbReference>
<dbReference type="AlphaFoldDB" id="A0A0F6YMH7"/>
<evidence type="ECO:0000259" key="3">
    <source>
        <dbReference type="Pfam" id="PF25390"/>
    </source>
</evidence>
<dbReference type="Proteomes" id="UP000034883">
    <property type="component" value="Chromosome"/>
</dbReference>
<dbReference type="Pfam" id="PF13540">
    <property type="entry name" value="RCC1_2"/>
    <property type="match status" value="2"/>
</dbReference>
<evidence type="ECO:0000256" key="1">
    <source>
        <dbReference type="ARBA" id="ARBA00022737"/>
    </source>
</evidence>
<reference evidence="4 5" key="1">
    <citation type="submission" date="2015-03" db="EMBL/GenBank/DDBJ databases">
        <title>Genome assembly of Sandaracinus amylolyticus DSM 53668.</title>
        <authorList>
            <person name="Sharma G."/>
            <person name="Subramanian S."/>
        </authorList>
    </citation>
    <scope>NUCLEOTIDE SEQUENCE [LARGE SCALE GENOMIC DNA]</scope>
    <source>
        <strain evidence="4 5">DSM 53668</strain>
    </source>
</reference>
<name>A0A0F6YMH7_9BACT</name>
<dbReference type="EMBL" id="CP011125">
    <property type="protein sequence ID" value="AKF09285.1"/>
    <property type="molecule type" value="Genomic_DNA"/>
</dbReference>
<keyword evidence="5" id="KW-1185">Reference proteome</keyword>
<keyword evidence="1" id="KW-0677">Repeat</keyword>
<dbReference type="InterPro" id="IPR051709">
    <property type="entry name" value="Ub-ligase/GTPase-reg"/>
</dbReference>